<protein>
    <submittedName>
        <fullName evidence="4">Gliding motility-associated ABC transporter substrate-binding protein GldG</fullName>
    </submittedName>
</protein>
<feature type="transmembrane region" description="Helical" evidence="1">
    <location>
        <begin position="524"/>
        <end position="544"/>
    </location>
</feature>
<comment type="caution">
    <text evidence="4">The sequence shown here is derived from an EMBL/GenBank/DDBJ whole genome shotgun (WGS) entry which is preliminary data.</text>
</comment>
<name>A0ABS9J1F6_9FLAO</name>
<feature type="transmembrane region" description="Helical" evidence="1">
    <location>
        <begin position="12"/>
        <end position="30"/>
    </location>
</feature>
<dbReference type="EMBL" id="JAETXX010000002">
    <property type="protein sequence ID" value="MCF8714278.1"/>
    <property type="molecule type" value="Genomic_DNA"/>
</dbReference>
<keyword evidence="1" id="KW-1133">Transmembrane helix</keyword>
<dbReference type="InterPro" id="IPR019863">
    <property type="entry name" value="Motility-assoc_ABC-rel_GldG"/>
</dbReference>
<dbReference type="RefSeq" id="WP_236958238.1">
    <property type="nucleotide sequence ID" value="NZ_JAETXX010000002.1"/>
</dbReference>
<gene>
    <name evidence="4" type="primary">gldG</name>
    <name evidence="4" type="ORF">JM658_05490</name>
</gene>
<reference evidence="4 5" key="1">
    <citation type="submission" date="2021-01" db="EMBL/GenBank/DDBJ databases">
        <title>Genome sequencing of Joostella atrarenae M1-2 (= KCTC 23194).</title>
        <authorList>
            <person name="Zakaria M.R."/>
            <person name="Lam M.Q."/>
            <person name="Chong C.S."/>
        </authorList>
    </citation>
    <scope>NUCLEOTIDE SEQUENCE [LARGE SCALE GENOMIC DNA]</scope>
    <source>
        <strain evidence="4 5">M1-2</strain>
    </source>
</reference>
<evidence type="ECO:0000313" key="5">
    <source>
        <dbReference type="Proteomes" id="UP000829517"/>
    </source>
</evidence>
<keyword evidence="5" id="KW-1185">Reference proteome</keyword>
<evidence type="ECO:0000313" key="4">
    <source>
        <dbReference type="EMBL" id="MCF8714278.1"/>
    </source>
</evidence>
<dbReference type="InterPro" id="IPR055396">
    <property type="entry name" value="DUF7088"/>
</dbReference>
<dbReference type="Proteomes" id="UP000829517">
    <property type="component" value="Unassembled WGS sequence"/>
</dbReference>
<dbReference type="InterPro" id="IPR019196">
    <property type="entry name" value="ABC_transp_unknown"/>
</dbReference>
<sequence>MKSPKNNATKIVVLILILIGINLIASQLYVRFDLTKNKRYTLSDPSKATVSNATQPIIIDVLLSGNLPTEFKRLQTETKQLLEEFGTVNNQIRVNYIDPLDNNNPKEENIQALQELGLTPASITIEEGNSMSREVLFPWALVNMGQKTVKVSLLQNKLGANSEQRVNNSVQQLEYAFADAFKQLTITDKKKIAILKGNGEIQDKYLVDFIMNLRNYYQLGEFNMDSLANNPEKVLENLNRFDATIIAKPTEPFSETEKYILDQYIVNGGKTLWMVDQVVADLDSLQNETFSSFAYPQDLNLDDMLFRYGVRINKKLVQDLISTPVTVTDQNGEIPINWFYSPMVATGNNHPITKGVNVVKLEFTNTIDTLPNGIDKTILLKSSPQSKEVGVPKGYSLDEFDTQQDIATFNDGNKTLGVLLEGKFASAFKNRVKPFKSANNKEEALQENKMIVIADGDIINYNYANKKPLINGIDKWTKQVYGNKDFLINSVNYLLDDGGLINIRSKEIALSFLNKEKVYQEKTLWKLINIVVPVILILVFGWLYTTLKRKKYTL</sequence>
<dbReference type="Pfam" id="PF09822">
    <property type="entry name" value="ABC_transp_aux"/>
    <property type="match status" value="1"/>
</dbReference>
<dbReference type="Pfam" id="PF23357">
    <property type="entry name" value="DUF7088"/>
    <property type="match status" value="1"/>
</dbReference>
<accession>A0ABS9J1F6</accession>
<keyword evidence="1" id="KW-0812">Transmembrane</keyword>
<evidence type="ECO:0000259" key="3">
    <source>
        <dbReference type="Pfam" id="PF23357"/>
    </source>
</evidence>
<feature type="domain" description="DUF7088" evidence="3">
    <location>
        <begin position="36"/>
        <end position="142"/>
    </location>
</feature>
<organism evidence="4 5">
    <name type="scientific">Joostella atrarenae</name>
    <dbReference type="NCBI Taxonomy" id="679257"/>
    <lineage>
        <taxon>Bacteria</taxon>
        <taxon>Pseudomonadati</taxon>
        <taxon>Bacteroidota</taxon>
        <taxon>Flavobacteriia</taxon>
        <taxon>Flavobacteriales</taxon>
        <taxon>Flavobacteriaceae</taxon>
        <taxon>Joostella</taxon>
    </lineage>
</organism>
<proteinExistence type="predicted"/>
<evidence type="ECO:0000259" key="2">
    <source>
        <dbReference type="Pfam" id="PF09822"/>
    </source>
</evidence>
<evidence type="ECO:0000256" key="1">
    <source>
        <dbReference type="SAM" id="Phobius"/>
    </source>
</evidence>
<dbReference type="NCBIfam" id="TIGR03521">
    <property type="entry name" value="GldG"/>
    <property type="match status" value="1"/>
</dbReference>
<feature type="domain" description="ABC-type uncharacterised transport system" evidence="2">
    <location>
        <begin position="189"/>
        <end position="490"/>
    </location>
</feature>
<keyword evidence="1" id="KW-0472">Membrane</keyword>